<proteinExistence type="predicted"/>
<dbReference type="Pfam" id="PF03959">
    <property type="entry name" value="FSH1"/>
    <property type="match status" value="1"/>
</dbReference>
<dbReference type="Proteomes" id="UP000242180">
    <property type="component" value="Unassembled WGS sequence"/>
</dbReference>
<sequence>MSNLRILCLHGMVQNGSIFRKKTAVLRKKLKSADLVYVTGPHLIDDPRYTSEEAREAAADPNAPEELKPYGWWYPTSTYPNTAEGYYTGFRESVEHLKDILIKEGPFDGIFGFSQGACLAAVMVELLENRALMPDLLPSSFEHPPFKFAIIAAGFKPDSQDATAALFKSKIKTPSIHLIGEADTLIVPERMMALADIFEDPAILKHPGGHFVPTNAVSRNELAAFVAKFE</sequence>
<accession>A0A1X2HPJ9</accession>
<evidence type="ECO:0000259" key="2">
    <source>
        <dbReference type="Pfam" id="PF03959"/>
    </source>
</evidence>
<dbReference type="OMA" id="EEPRGWW"/>
<dbReference type="FunFam" id="3.40.50.1820:FF:000073">
    <property type="entry name" value="esterase OVCA2 isoform X6"/>
    <property type="match status" value="1"/>
</dbReference>
<dbReference type="InterPro" id="IPR005645">
    <property type="entry name" value="FSH-like_dom"/>
</dbReference>
<dbReference type="EMBL" id="MCGN01000002">
    <property type="protein sequence ID" value="ORZ01304.1"/>
    <property type="molecule type" value="Genomic_DNA"/>
</dbReference>
<dbReference type="SUPFAM" id="SSF53474">
    <property type="entry name" value="alpha/beta-Hydrolases"/>
    <property type="match status" value="1"/>
</dbReference>
<dbReference type="InterPro" id="IPR029058">
    <property type="entry name" value="AB_hydrolase_fold"/>
</dbReference>
<reference evidence="3 4" key="1">
    <citation type="submission" date="2016-07" db="EMBL/GenBank/DDBJ databases">
        <title>Pervasive Adenine N6-methylation of Active Genes in Fungi.</title>
        <authorList>
            <consortium name="DOE Joint Genome Institute"/>
            <person name="Mondo S.J."/>
            <person name="Dannebaum R.O."/>
            <person name="Kuo R.C."/>
            <person name="Labutti K."/>
            <person name="Haridas S."/>
            <person name="Kuo A."/>
            <person name="Salamov A."/>
            <person name="Ahrendt S.R."/>
            <person name="Lipzen A."/>
            <person name="Sullivan W."/>
            <person name="Andreopoulos W.B."/>
            <person name="Clum A."/>
            <person name="Lindquist E."/>
            <person name="Daum C."/>
            <person name="Ramamoorthy G.K."/>
            <person name="Gryganskyi A."/>
            <person name="Culley D."/>
            <person name="Magnuson J.K."/>
            <person name="James T.Y."/>
            <person name="O'Malley M.A."/>
            <person name="Stajich J.E."/>
            <person name="Spatafora J.W."/>
            <person name="Visel A."/>
            <person name="Grigoriev I.V."/>
        </authorList>
    </citation>
    <scope>NUCLEOTIDE SEQUENCE [LARGE SCALE GENOMIC DNA]</scope>
    <source>
        <strain evidence="3 4">NRRL 2496</strain>
    </source>
</reference>
<dbReference type="Gene3D" id="3.40.50.1820">
    <property type="entry name" value="alpha/beta hydrolase"/>
    <property type="match status" value="1"/>
</dbReference>
<keyword evidence="4" id="KW-1185">Reference proteome</keyword>
<dbReference type="GO" id="GO:0016787">
    <property type="term" value="F:hydrolase activity"/>
    <property type="evidence" value="ECO:0007669"/>
    <property type="project" value="UniProtKB-KW"/>
</dbReference>
<organism evidence="3 4">
    <name type="scientific">Syncephalastrum racemosum</name>
    <name type="common">Filamentous fungus</name>
    <dbReference type="NCBI Taxonomy" id="13706"/>
    <lineage>
        <taxon>Eukaryota</taxon>
        <taxon>Fungi</taxon>
        <taxon>Fungi incertae sedis</taxon>
        <taxon>Mucoromycota</taxon>
        <taxon>Mucoromycotina</taxon>
        <taxon>Mucoromycetes</taxon>
        <taxon>Mucorales</taxon>
        <taxon>Syncephalastraceae</taxon>
        <taxon>Syncephalastrum</taxon>
    </lineage>
</organism>
<dbReference type="GO" id="GO:0005737">
    <property type="term" value="C:cytoplasm"/>
    <property type="evidence" value="ECO:0007669"/>
    <property type="project" value="TreeGrafter"/>
</dbReference>
<dbReference type="STRING" id="13706.A0A1X2HPJ9"/>
<dbReference type="GO" id="GO:0005634">
    <property type="term" value="C:nucleus"/>
    <property type="evidence" value="ECO:0007669"/>
    <property type="project" value="TreeGrafter"/>
</dbReference>
<name>A0A1X2HPJ9_SYNRA</name>
<dbReference type="AlphaFoldDB" id="A0A1X2HPJ9"/>
<gene>
    <name evidence="3" type="ORF">BCR43DRAFT_486723</name>
</gene>
<protein>
    <submittedName>
        <fullName evidence="3">Serine hydrolase FSH</fullName>
    </submittedName>
</protein>
<evidence type="ECO:0000313" key="4">
    <source>
        <dbReference type="Proteomes" id="UP000242180"/>
    </source>
</evidence>
<keyword evidence="1 3" id="KW-0378">Hydrolase</keyword>
<dbReference type="PANTHER" id="PTHR48070:SF6">
    <property type="entry name" value="ESTERASE OVCA2"/>
    <property type="match status" value="1"/>
</dbReference>
<comment type="caution">
    <text evidence="3">The sequence shown here is derived from an EMBL/GenBank/DDBJ whole genome shotgun (WGS) entry which is preliminary data.</text>
</comment>
<dbReference type="FunCoup" id="A0A1X2HPJ9">
    <property type="interactions" value="190"/>
</dbReference>
<dbReference type="OrthoDB" id="414698at2759"/>
<evidence type="ECO:0000256" key="1">
    <source>
        <dbReference type="ARBA" id="ARBA00022801"/>
    </source>
</evidence>
<dbReference type="PANTHER" id="PTHR48070">
    <property type="entry name" value="ESTERASE OVCA2"/>
    <property type="match status" value="1"/>
</dbReference>
<feature type="domain" description="Serine hydrolase" evidence="2">
    <location>
        <begin position="3"/>
        <end position="219"/>
    </location>
</feature>
<dbReference type="InParanoid" id="A0A1X2HPJ9"/>
<dbReference type="InterPro" id="IPR050593">
    <property type="entry name" value="LovG"/>
</dbReference>
<evidence type="ECO:0000313" key="3">
    <source>
        <dbReference type="EMBL" id="ORZ01304.1"/>
    </source>
</evidence>